<organism evidence="1 2">
    <name type="scientific">Phoxinus phoxinus</name>
    <name type="common">Eurasian minnow</name>
    <dbReference type="NCBI Taxonomy" id="58324"/>
    <lineage>
        <taxon>Eukaryota</taxon>
        <taxon>Metazoa</taxon>
        <taxon>Chordata</taxon>
        <taxon>Craniata</taxon>
        <taxon>Vertebrata</taxon>
        <taxon>Euteleostomi</taxon>
        <taxon>Actinopterygii</taxon>
        <taxon>Neopterygii</taxon>
        <taxon>Teleostei</taxon>
        <taxon>Ostariophysi</taxon>
        <taxon>Cypriniformes</taxon>
        <taxon>Leuciscidae</taxon>
        <taxon>Phoxininae</taxon>
        <taxon>Phoxinus</taxon>
    </lineage>
</organism>
<sequence length="296" mass="34942">MIRTNERGCDELCFKGKHLMLEELKRLKRIDYLKQNNYLHNSIPPQPEEVEIEVSYLRHNTNLQGFHGICDSEGFKKPSQSDSPTRNLVWWSPDISRQDITIAEEQYLISEGFDNEVKPFLHKFTSSPAFLASSRMGNFRFSMPINELLKSYREQFCAGQKPNIRVFETVVYKQEVMYSILIHAPFAQEFYKYPLLQNTQDAVCEFRKDTIIWRPQAMSKTHRFSLSRNKQAIRIPVRDRTNYMWDNIGVAFHVPRRQIFSFDKAILIKSLRLCEGAEPKLNSEEFVKCDFDRIRP</sequence>
<reference evidence="1 2" key="1">
    <citation type="submission" date="2024-02" db="EMBL/GenBank/DDBJ databases">
        <title>Chromosome-level genome assembly of the Eurasian Minnow (Phoxinus phoxinus).</title>
        <authorList>
            <person name="Oriowo T.O."/>
            <person name="Martin S."/>
            <person name="Stange M."/>
            <person name="Chrysostomakis Y."/>
            <person name="Brown T."/>
            <person name="Winkler S."/>
            <person name="Kukowka S."/>
            <person name="Myers E.W."/>
            <person name="Bohne A."/>
        </authorList>
    </citation>
    <scope>NUCLEOTIDE SEQUENCE [LARGE SCALE GENOMIC DNA]</scope>
    <source>
        <strain evidence="1">ZFMK-TIS-60720</strain>
        <tissue evidence="1">Whole Organism</tissue>
    </source>
</reference>
<dbReference type="EMBL" id="JAYKXH010000009">
    <property type="protein sequence ID" value="KAK7157788.1"/>
    <property type="molecule type" value="Genomic_DNA"/>
</dbReference>
<gene>
    <name evidence="1" type="ORF">R3I93_009089</name>
</gene>
<proteinExistence type="predicted"/>
<evidence type="ECO:0000313" key="2">
    <source>
        <dbReference type="Proteomes" id="UP001364617"/>
    </source>
</evidence>
<accession>A0AAN9D4F9</accession>
<dbReference type="Proteomes" id="UP001364617">
    <property type="component" value="Unassembled WGS sequence"/>
</dbReference>
<protein>
    <submittedName>
        <fullName evidence="1">Uncharacterized protein</fullName>
    </submittedName>
</protein>
<name>A0AAN9D4F9_9TELE</name>
<evidence type="ECO:0000313" key="1">
    <source>
        <dbReference type="EMBL" id="KAK7157788.1"/>
    </source>
</evidence>
<dbReference type="AlphaFoldDB" id="A0AAN9D4F9"/>
<keyword evidence="2" id="KW-1185">Reference proteome</keyword>
<comment type="caution">
    <text evidence="1">The sequence shown here is derived from an EMBL/GenBank/DDBJ whole genome shotgun (WGS) entry which is preliminary data.</text>
</comment>